<dbReference type="GO" id="GO:0005634">
    <property type="term" value="C:nucleus"/>
    <property type="evidence" value="ECO:0007669"/>
    <property type="project" value="UniProtKB-SubCell"/>
</dbReference>
<dbReference type="OrthoDB" id="6159439at2759"/>
<dbReference type="EMBL" id="MTKT01000790">
    <property type="protein sequence ID" value="OWM88633.1"/>
    <property type="molecule type" value="Genomic_DNA"/>
</dbReference>
<dbReference type="AlphaFoldDB" id="A0A218XUJ6"/>
<dbReference type="PROSITE" id="PS00027">
    <property type="entry name" value="HOMEOBOX_1"/>
    <property type="match status" value="1"/>
</dbReference>
<feature type="DNA-binding region" description="Homeobox" evidence="8">
    <location>
        <begin position="20"/>
        <end position="79"/>
    </location>
</feature>
<organism evidence="14 16">
    <name type="scientific">Punica granatum</name>
    <name type="common">Pomegranate</name>
    <dbReference type="NCBI Taxonomy" id="22663"/>
    <lineage>
        <taxon>Eukaryota</taxon>
        <taxon>Viridiplantae</taxon>
        <taxon>Streptophyta</taxon>
        <taxon>Embryophyta</taxon>
        <taxon>Tracheophyta</taxon>
        <taxon>Spermatophyta</taxon>
        <taxon>Magnoliopsida</taxon>
        <taxon>eudicotyledons</taxon>
        <taxon>Gunneridae</taxon>
        <taxon>Pentapetalae</taxon>
        <taxon>rosids</taxon>
        <taxon>malvids</taxon>
        <taxon>Myrtales</taxon>
        <taxon>Lythraceae</taxon>
        <taxon>Punica</taxon>
    </lineage>
</organism>
<evidence type="ECO:0000256" key="5">
    <source>
        <dbReference type="ARBA" id="ARBA00023163"/>
    </source>
</evidence>
<dbReference type="GO" id="GO:0043565">
    <property type="term" value="F:sequence-specific DNA binding"/>
    <property type="evidence" value="ECO:0007669"/>
    <property type="project" value="TreeGrafter"/>
</dbReference>
<evidence type="ECO:0000256" key="1">
    <source>
        <dbReference type="ARBA" id="ARBA00004123"/>
    </source>
</evidence>
<dbReference type="SUPFAM" id="SSF46689">
    <property type="entry name" value="Homeodomain-like"/>
    <property type="match status" value="1"/>
</dbReference>
<dbReference type="Gene3D" id="1.10.10.60">
    <property type="entry name" value="Homeodomain-like"/>
    <property type="match status" value="1"/>
</dbReference>
<dbReference type="GO" id="GO:0000981">
    <property type="term" value="F:DNA-binding transcription factor activity, RNA polymerase II-specific"/>
    <property type="evidence" value="ECO:0007669"/>
    <property type="project" value="UniProtKB-UniRule"/>
</dbReference>
<dbReference type="Pfam" id="PF00046">
    <property type="entry name" value="Homeodomain"/>
    <property type="match status" value="1"/>
</dbReference>
<evidence type="ECO:0000256" key="4">
    <source>
        <dbReference type="ARBA" id="ARBA00023155"/>
    </source>
</evidence>
<sequence length="216" mass="24774">MDFYETQKQRTAVHRQSSSSRHKGKRLTEDQVRLLEKSFSSTKKLDPERKLQLAGELGVPPRQVAIWYQNKRARWKTQTLEIDYNALQVKLESALSEKRGLERDVERLQAELRKARDMLALTGLNQQVQEPNNNYDINTTNTTNNVISCSNNASGSCEEGGGSSSNNSFIINGDQRQHHRHVSCCWEEEEENNKNLHLDDLYACVMFANGPTRSDY</sequence>
<dbReference type="CDD" id="cd00086">
    <property type="entry name" value="homeodomain"/>
    <property type="match status" value="1"/>
</dbReference>
<reference evidence="16" key="1">
    <citation type="journal article" date="2017" name="Plant J.">
        <title>The pomegranate (Punica granatum L.) genome and the genomics of punicalagin biosynthesis.</title>
        <authorList>
            <person name="Qin G."/>
            <person name="Xu C."/>
            <person name="Ming R."/>
            <person name="Tang H."/>
            <person name="Guyot R."/>
            <person name="Kramer E.M."/>
            <person name="Hu Y."/>
            <person name="Yi X."/>
            <person name="Qi Y."/>
            <person name="Xu X."/>
            <person name="Gao Z."/>
            <person name="Pan H."/>
            <person name="Jian J."/>
            <person name="Tian Y."/>
            <person name="Yue Z."/>
            <person name="Xu Y."/>
        </authorList>
    </citation>
    <scope>NUCLEOTIDE SEQUENCE [LARGE SCALE GENOMIC DNA]</scope>
    <source>
        <strain evidence="16">cv. Dabenzi</strain>
    </source>
</reference>
<keyword evidence="2 10" id="KW-0805">Transcription regulation</keyword>
<evidence type="ECO:0000313" key="14">
    <source>
        <dbReference type="EMBL" id="OWM88633.1"/>
    </source>
</evidence>
<name>A0A218XUJ6_PUNGR</name>
<keyword evidence="6 8" id="KW-0539">Nucleus</keyword>
<dbReference type="GO" id="GO:0045893">
    <property type="term" value="P:positive regulation of DNA-templated transcription"/>
    <property type="evidence" value="ECO:0007669"/>
    <property type="project" value="TreeGrafter"/>
</dbReference>
<evidence type="ECO:0000256" key="2">
    <source>
        <dbReference type="ARBA" id="ARBA00023015"/>
    </source>
</evidence>
<evidence type="ECO:0000256" key="9">
    <source>
        <dbReference type="RuleBase" id="RU000682"/>
    </source>
</evidence>
<dbReference type="EMBL" id="PGOL01004345">
    <property type="protein sequence ID" value="PKI37667.1"/>
    <property type="molecule type" value="Genomic_DNA"/>
</dbReference>
<feature type="region of interest" description="Disordered" evidence="12">
    <location>
        <begin position="1"/>
        <end position="27"/>
    </location>
</feature>
<dbReference type="PANTHER" id="PTHR24326:SF522">
    <property type="entry name" value="HOMEOBOX-LEUCINE ZIPPER PROTEIN ATHB-52"/>
    <property type="match status" value="1"/>
</dbReference>
<evidence type="ECO:0000256" key="11">
    <source>
        <dbReference type="SAM" id="Coils"/>
    </source>
</evidence>
<dbReference type="PANTHER" id="PTHR24326">
    <property type="entry name" value="HOMEOBOX-LEUCINE ZIPPER PROTEIN"/>
    <property type="match status" value="1"/>
</dbReference>
<comment type="similarity">
    <text evidence="7 10">Belongs to the HD-ZIP homeobox family. Class I subfamily.</text>
</comment>
<dbReference type="InterPro" id="IPR009057">
    <property type="entry name" value="Homeodomain-like_sf"/>
</dbReference>
<feature type="domain" description="Homeobox" evidence="13">
    <location>
        <begin position="18"/>
        <end position="78"/>
    </location>
</feature>
<feature type="coiled-coil region" evidence="11">
    <location>
        <begin position="84"/>
        <end position="118"/>
    </location>
</feature>
<dbReference type="InterPro" id="IPR017970">
    <property type="entry name" value="Homeobox_CS"/>
</dbReference>
<evidence type="ECO:0000256" key="6">
    <source>
        <dbReference type="ARBA" id="ARBA00023242"/>
    </source>
</evidence>
<protein>
    <recommendedName>
        <fullName evidence="10">Homeobox-leucine zipper protein</fullName>
    </recommendedName>
    <alternativeName>
        <fullName evidence="10">HD-ZIP protein</fullName>
    </alternativeName>
    <alternativeName>
        <fullName evidence="10">Homeodomain transcription factor</fullName>
    </alternativeName>
</protein>
<keyword evidence="17" id="KW-1185">Reference proteome</keyword>
<comment type="function">
    <text evidence="10">Transcription factor.</text>
</comment>
<dbReference type="InterPro" id="IPR045224">
    <property type="entry name" value="HDZip_class_I_plant"/>
</dbReference>
<keyword evidence="5 10" id="KW-0804">Transcription</keyword>
<dbReference type="Proteomes" id="UP000233551">
    <property type="component" value="Unassembled WGS sequence"/>
</dbReference>
<accession>A0A218XUJ6</accession>
<keyword evidence="4 8" id="KW-0371">Homeobox</keyword>
<evidence type="ECO:0000313" key="16">
    <source>
        <dbReference type="Proteomes" id="UP000197138"/>
    </source>
</evidence>
<keyword evidence="11" id="KW-0175">Coiled coil</keyword>
<gene>
    <name evidence="14" type="ORF">CDL15_Pgr002400</name>
    <name evidence="15" type="ORF">CRG98_041960</name>
</gene>
<reference evidence="15 17" key="3">
    <citation type="submission" date="2017-11" db="EMBL/GenBank/DDBJ databases">
        <title>De-novo sequencing of pomegranate (Punica granatum L.) genome.</title>
        <authorList>
            <person name="Akparov Z."/>
            <person name="Amiraslanov A."/>
            <person name="Hajiyeva S."/>
            <person name="Abbasov M."/>
            <person name="Kaur K."/>
            <person name="Hamwieh A."/>
            <person name="Solovyev V."/>
            <person name="Salamov A."/>
            <person name="Braich B."/>
            <person name="Kosarev P."/>
            <person name="Mahmoud A."/>
            <person name="Hajiyev E."/>
            <person name="Babayeva S."/>
            <person name="Izzatullayeva V."/>
            <person name="Mammadov A."/>
            <person name="Mammadov A."/>
            <person name="Sharifova S."/>
            <person name="Ojaghi J."/>
            <person name="Eynullazada K."/>
            <person name="Bayramov B."/>
            <person name="Abdulazimova A."/>
            <person name="Shahmuradov I."/>
        </authorList>
    </citation>
    <scope>NUCLEOTIDE SEQUENCE [LARGE SCALE GENOMIC DNA]</scope>
    <source>
        <strain evidence="15">AG2017</strain>
        <strain evidence="17">cv. AG2017</strain>
        <tissue evidence="15">Leaf</tissue>
    </source>
</reference>
<comment type="subcellular location">
    <subcellularLocation>
        <location evidence="1 8 9">Nucleus</location>
    </subcellularLocation>
</comment>
<dbReference type="InterPro" id="IPR001356">
    <property type="entry name" value="HD"/>
</dbReference>
<proteinExistence type="inferred from homology"/>
<comment type="caution">
    <text evidence="14">The sequence shown here is derived from an EMBL/GenBank/DDBJ whole genome shotgun (WGS) entry which is preliminary data.</text>
</comment>
<dbReference type="Proteomes" id="UP000197138">
    <property type="component" value="Unassembled WGS sequence"/>
</dbReference>
<keyword evidence="3 8" id="KW-0238">DNA-binding</keyword>
<evidence type="ECO:0000256" key="3">
    <source>
        <dbReference type="ARBA" id="ARBA00023125"/>
    </source>
</evidence>
<evidence type="ECO:0000256" key="12">
    <source>
        <dbReference type="SAM" id="MobiDB-lite"/>
    </source>
</evidence>
<evidence type="ECO:0000313" key="15">
    <source>
        <dbReference type="EMBL" id="PKI37667.1"/>
    </source>
</evidence>
<evidence type="ECO:0000313" key="17">
    <source>
        <dbReference type="Proteomes" id="UP000233551"/>
    </source>
</evidence>
<dbReference type="GeneID" id="116213002"/>
<reference evidence="14" key="2">
    <citation type="submission" date="2017-06" db="EMBL/GenBank/DDBJ databases">
        <title>The pomegranate genome and the genomics of punicalagin biosynthesis.</title>
        <authorList>
            <person name="Xu C."/>
        </authorList>
    </citation>
    <scope>NUCLEOTIDE SEQUENCE [LARGE SCALE GENOMIC DNA]</scope>
    <source>
        <tissue evidence="14">Fresh leaf</tissue>
    </source>
</reference>
<evidence type="ECO:0000256" key="10">
    <source>
        <dbReference type="RuleBase" id="RU369038"/>
    </source>
</evidence>
<dbReference type="SMART" id="SM00389">
    <property type="entry name" value="HOX"/>
    <property type="match status" value="1"/>
</dbReference>
<evidence type="ECO:0000259" key="13">
    <source>
        <dbReference type="PROSITE" id="PS50071"/>
    </source>
</evidence>
<evidence type="ECO:0000256" key="7">
    <source>
        <dbReference type="ARBA" id="ARBA00025748"/>
    </source>
</evidence>
<evidence type="ECO:0000256" key="8">
    <source>
        <dbReference type="PROSITE-ProRule" id="PRU00108"/>
    </source>
</evidence>
<dbReference type="PROSITE" id="PS50071">
    <property type="entry name" value="HOMEOBOX_2"/>
    <property type="match status" value="1"/>
</dbReference>